<reference evidence="2" key="1">
    <citation type="submission" date="2015-07" db="EMBL/GenBank/DDBJ databases">
        <title>Draft genome sequence of Acetobacterium bakii DSM 8293, a potential psychrophilic chemical producer through syngas fermentation.</title>
        <authorList>
            <person name="Song Y."/>
            <person name="Hwang S."/>
            <person name="Cho B.-K."/>
        </authorList>
    </citation>
    <scope>NUCLEOTIDE SEQUENCE [LARGE SCALE GENOMIC DNA]</scope>
    <source>
        <strain evidence="2">DSM 8239</strain>
    </source>
</reference>
<dbReference type="EMBL" id="LGYO01000008">
    <property type="protein sequence ID" value="KNZ42865.1"/>
    <property type="molecule type" value="Genomic_DNA"/>
</dbReference>
<protein>
    <submittedName>
        <fullName evidence="1">5-methyltetrahydrofolate--homocysteine methyltransferase</fullName>
    </submittedName>
</protein>
<proteinExistence type="predicted"/>
<dbReference type="InterPro" id="IPR037010">
    <property type="entry name" value="VitB12-dep_Met_synth_activ_sf"/>
</dbReference>
<accession>A0A0L6U514</accession>
<sequence length="214" mass="24692">MNKVTSIPYRIDREELFERMHIYETQSQYGEFMRAYDELLILLPEVLNIQGIHVLKANDEIEKIHKGLCEVSHIVYCLVTLGPKISELSTSYFMEKDFLKGLMIDSMGDILLFNASNDYYEVVKNDIYIKQGYALTMRYSPDDSIIPMKFQKSILDYTNGEKSISVGISEGFMYYPVKTLGYVYGADKDIDLAAKDHDCKTCSNLSCEFRNVEE</sequence>
<dbReference type="SUPFAM" id="SSF56507">
    <property type="entry name" value="Methionine synthase activation domain-like"/>
    <property type="match status" value="1"/>
</dbReference>
<dbReference type="OrthoDB" id="2034596at2"/>
<dbReference type="RefSeq" id="WP_050739039.1">
    <property type="nucleotide sequence ID" value="NZ_LGYO01000008.1"/>
</dbReference>
<keyword evidence="2" id="KW-1185">Reference proteome</keyword>
<keyword evidence="1" id="KW-0489">Methyltransferase</keyword>
<evidence type="ECO:0000313" key="1">
    <source>
        <dbReference type="EMBL" id="KNZ42865.1"/>
    </source>
</evidence>
<gene>
    <name evidence="1" type="ORF">AKG39_03845</name>
</gene>
<dbReference type="GO" id="GO:0008705">
    <property type="term" value="F:methionine synthase activity"/>
    <property type="evidence" value="ECO:0007669"/>
    <property type="project" value="InterPro"/>
</dbReference>
<keyword evidence="1" id="KW-0808">Transferase</keyword>
<organism evidence="1 2">
    <name type="scientific">Acetobacterium bakii</name>
    <dbReference type="NCBI Taxonomy" id="52689"/>
    <lineage>
        <taxon>Bacteria</taxon>
        <taxon>Bacillati</taxon>
        <taxon>Bacillota</taxon>
        <taxon>Clostridia</taxon>
        <taxon>Eubacteriales</taxon>
        <taxon>Eubacteriaceae</taxon>
        <taxon>Acetobacterium</taxon>
    </lineage>
</organism>
<evidence type="ECO:0000313" key="2">
    <source>
        <dbReference type="Proteomes" id="UP000036873"/>
    </source>
</evidence>
<name>A0A0L6U514_9FIRM</name>
<dbReference type="Proteomes" id="UP000036873">
    <property type="component" value="Unassembled WGS sequence"/>
</dbReference>
<dbReference type="AlphaFoldDB" id="A0A0L6U514"/>
<dbReference type="STRING" id="52689.AKG39_03845"/>
<comment type="caution">
    <text evidence="1">The sequence shown here is derived from an EMBL/GenBank/DDBJ whole genome shotgun (WGS) entry which is preliminary data.</text>
</comment>
<dbReference type="GO" id="GO:0032259">
    <property type="term" value="P:methylation"/>
    <property type="evidence" value="ECO:0007669"/>
    <property type="project" value="UniProtKB-KW"/>
</dbReference>
<dbReference type="Gene3D" id="3.40.109.40">
    <property type="match status" value="1"/>
</dbReference>